<feature type="region of interest" description="Disordered" evidence="1">
    <location>
        <begin position="118"/>
        <end position="150"/>
    </location>
</feature>
<feature type="compositionally biased region" description="Basic residues" evidence="1">
    <location>
        <begin position="32"/>
        <end position="55"/>
    </location>
</feature>
<gene>
    <name evidence="3" type="ORF">FHK87_10940</name>
</gene>
<dbReference type="EMBL" id="VFWZ01000003">
    <property type="protein sequence ID" value="TPN85797.1"/>
    <property type="molecule type" value="Genomic_DNA"/>
</dbReference>
<evidence type="ECO:0000256" key="2">
    <source>
        <dbReference type="SAM" id="Phobius"/>
    </source>
</evidence>
<feature type="transmembrane region" description="Helical" evidence="2">
    <location>
        <begin position="153"/>
        <end position="171"/>
    </location>
</feature>
<name>A0A504J4R1_9FLAO</name>
<evidence type="ECO:0000256" key="1">
    <source>
        <dbReference type="SAM" id="MobiDB-lite"/>
    </source>
</evidence>
<reference evidence="3 4" key="1">
    <citation type="submission" date="2019-06" db="EMBL/GenBank/DDBJ databases">
        <authorList>
            <person name="Meng X."/>
        </authorList>
    </citation>
    <scope>NUCLEOTIDE SEQUENCE [LARGE SCALE GENOMIC DNA]</scope>
    <source>
        <strain evidence="3 4">M625</strain>
    </source>
</reference>
<keyword evidence="2" id="KW-0812">Transmembrane</keyword>
<organism evidence="3 4">
    <name type="scientific">Aquimarina algicola</name>
    <dbReference type="NCBI Taxonomy" id="2589995"/>
    <lineage>
        <taxon>Bacteria</taxon>
        <taxon>Pseudomonadati</taxon>
        <taxon>Bacteroidota</taxon>
        <taxon>Flavobacteriia</taxon>
        <taxon>Flavobacteriales</taxon>
        <taxon>Flavobacteriaceae</taxon>
        <taxon>Aquimarina</taxon>
    </lineage>
</organism>
<dbReference type="OrthoDB" id="1439752at2"/>
<keyword evidence="4" id="KW-1185">Reference proteome</keyword>
<keyword evidence="2" id="KW-0472">Membrane</keyword>
<comment type="caution">
    <text evidence="3">The sequence shown here is derived from an EMBL/GenBank/DDBJ whole genome shotgun (WGS) entry which is preliminary data.</text>
</comment>
<evidence type="ECO:0000313" key="3">
    <source>
        <dbReference type="EMBL" id="TPN85797.1"/>
    </source>
</evidence>
<sequence>MIAGETESLLSDHFGEEYDDFLFGNKEQREKRKAARIARRKVRRSARVNKRKARQAARAADPVRIERQARRIARKTDPSRIERRTNFFSRLGEAYRGLGGGAAIGGAVDSLLRKPIPIQSPGQPPKNSDYNFGLQNPDRMNDRRERDRNNNTPLIVAGVVVVLALGGVMLYKSNQNSNMQIPKR</sequence>
<protein>
    <submittedName>
        <fullName evidence="3">Uncharacterized protein</fullName>
    </submittedName>
</protein>
<dbReference type="Proteomes" id="UP000315540">
    <property type="component" value="Unassembled WGS sequence"/>
</dbReference>
<proteinExistence type="predicted"/>
<accession>A0A504J4R1</accession>
<dbReference type="AlphaFoldDB" id="A0A504J4R1"/>
<keyword evidence="2" id="KW-1133">Transmembrane helix</keyword>
<evidence type="ECO:0000313" key="4">
    <source>
        <dbReference type="Proteomes" id="UP000315540"/>
    </source>
</evidence>
<feature type="compositionally biased region" description="Basic and acidic residues" evidence="1">
    <location>
        <begin position="139"/>
        <end position="149"/>
    </location>
</feature>
<feature type="compositionally biased region" description="Polar residues" evidence="1">
    <location>
        <begin position="125"/>
        <end position="134"/>
    </location>
</feature>
<feature type="region of interest" description="Disordered" evidence="1">
    <location>
        <begin position="32"/>
        <end position="63"/>
    </location>
</feature>
<dbReference type="RefSeq" id="WP_140592771.1">
    <property type="nucleotide sequence ID" value="NZ_VFWZ01000003.1"/>
</dbReference>